<dbReference type="AlphaFoldDB" id="A0A8I0HRB4"/>
<keyword evidence="1 4" id="KW-0808">Transferase</keyword>
<reference evidence="4 5" key="1">
    <citation type="submission" date="2020-08" db="EMBL/GenBank/DDBJ databases">
        <title>A Genomic Blueprint of the Chicken Gut Microbiome.</title>
        <authorList>
            <person name="Gilroy R."/>
            <person name="Ravi A."/>
            <person name="Getino M."/>
            <person name="Pursley I."/>
            <person name="Horton D.L."/>
            <person name="Alikhan N.-F."/>
            <person name="Baker D."/>
            <person name="Gharbi K."/>
            <person name="Hall N."/>
            <person name="Watson M."/>
            <person name="Adriaenssens E.M."/>
            <person name="Foster-Nyarko E."/>
            <person name="Jarju S."/>
            <person name="Secka A."/>
            <person name="Antonio M."/>
            <person name="Oren A."/>
            <person name="Chaudhuri R."/>
            <person name="La Ragione R.M."/>
            <person name="Hildebrand F."/>
            <person name="Pallen M.J."/>
        </authorList>
    </citation>
    <scope>NUCLEOTIDE SEQUENCE [LARGE SCALE GENOMIC DNA]</scope>
    <source>
        <strain evidence="4 5">Sa1YVA5</strain>
    </source>
</reference>
<evidence type="ECO:0000256" key="1">
    <source>
        <dbReference type="ARBA" id="ARBA00022679"/>
    </source>
</evidence>
<sequence>MTSVQESSSETAYPAFPAGPVVSVDWLATHLSDDNLVVLCASMGDPEFSRAAGIPGAFLADLDADFSDQSSPLPHTVPADVQKLLEGYGISDDTTVVVYDRHGLMVAPRVWWLLRIAGLDNIGVLNGGLLAWTAAGHPTGPLSTPTGGGRITATPNHDLLVGIEGVEKALARSNRVVVDARSAKRFAGVDPEPRKGLQRGHIPGSVSLPFTEVADEQGFLRPVEELQEVFREVTEGASSLVFSCGSGVTACVDAFAAVVAGCEDVVVYDGSWSQWGDPENQQPIA</sequence>
<accession>A0A8I0HRB4</accession>
<dbReference type="InterPro" id="IPR001763">
    <property type="entry name" value="Rhodanese-like_dom"/>
</dbReference>
<evidence type="ECO:0000313" key="4">
    <source>
        <dbReference type="EMBL" id="MBD8031252.1"/>
    </source>
</evidence>
<dbReference type="CDD" id="cd01449">
    <property type="entry name" value="TST_Repeat_2"/>
    <property type="match status" value="1"/>
</dbReference>
<dbReference type="SMART" id="SM00450">
    <property type="entry name" value="RHOD"/>
    <property type="match status" value="2"/>
</dbReference>
<feature type="domain" description="Rhodanese" evidence="3">
    <location>
        <begin position="171"/>
        <end position="281"/>
    </location>
</feature>
<feature type="domain" description="Rhodanese" evidence="3">
    <location>
        <begin position="44"/>
        <end position="141"/>
    </location>
</feature>
<dbReference type="PROSITE" id="PS50206">
    <property type="entry name" value="RHODANESE_3"/>
    <property type="match status" value="2"/>
</dbReference>
<organism evidence="4 5">
    <name type="scientific">Corynebacterium gallinarum</name>
    <dbReference type="NCBI Taxonomy" id="2762214"/>
    <lineage>
        <taxon>Bacteria</taxon>
        <taxon>Bacillati</taxon>
        <taxon>Actinomycetota</taxon>
        <taxon>Actinomycetes</taxon>
        <taxon>Mycobacteriales</taxon>
        <taxon>Corynebacteriaceae</taxon>
        <taxon>Corynebacterium</taxon>
    </lineage>
</organism>
<dbReference type="EMBL" id="JACSPR010000013">
    <property type="protein sequence ID" value="MBD8031252.1"/>
    <property type="molecule type" value="Genomic_DNA"/>
</dbReference>
<evidence type="ECO:0000259" key="3">
    <source>
        <dbReference type="PROSITE" id="PS50206"/>
    </source>
</evidence>
<dbReference type="RefSeq" id="WP_191734489.1">
    <property type="nucleotide sequence ID" value="NZ_JACSPR010000013.1"/>
</dbReference>
<name>A0A8I0HRB4_9CORY</name>
<evidence type="ECO:0000313" key="5">
    <source>
        <dbReference type="Proteomes" id="UP000650224"/>
    </source>
</evidence>
<dbReference type="FunFam" id="3.40.250.10:FF:000001">
    <property type="entry name" value="Sulfurtransferase"/>
    <property type="match status" value="1"/>
</dbReference>
<dbReference type="GO" id="GO:0004792">
    <property type="term" value="F:thiosulfate-cyanide sulfurtransferase activity"/>
    <property type="evidence" value="ECO:0007669"/>
    <property type="project" value="TreeGrafter"/>
</dbReference>
<dbReference type="InterPro" id="IPR045078">
    <property type="entry name" value="TST/MPST-like"/>
</dbReference>
<proteinExistence type="predicted"/>
<dbReference type="Proteomes" id="UP000650224">
    <property type="component" value="Unassembled WGS sequence"/>
</dbReference>
<dbReference type="PANTHER" id="PTHR11364">
    <property type="entry name" value="THIOSULFATE SULFERTANSFERASE"/>
    <property type="match status" value="1"/>
</dbReference>
<comment type="caution">
    <text evidence="4">The sequence shown here is derived from an EMBL/GenBank/DDBJ whole genome shotgun (WGS) entry which is preliminary data.</text>
</comment>
<keyword evidence="5" id="KW-1185">Reference proteome</keyword>
<dbReference type="CDD" id="cd01448">
    <property type="entry name" value="TST_Repeat_1"/>
    <property type="match status" value="1"/>
</dbReference>
<keyword evidence="2" id="KW-0677">Repeat</keyword>
<gene>
    <name evidence="4" type="ORF">H9627_13165</name>
</gene>
<dbReference type="PANTHER" id="PTHR11364:SF27">
    <property type="entry name" value="SULFURTRANSFERASE"/>
    <property type="match status" value="1"/>
</dbReference>
<dbReference type="SUPFAM" id="SSF52821">
    <property type="entry name" value="Rhodanese/Cell cycle control phosphatase"/>
    <property type="match status" value="2"/>
</dbReference>
<dbReference type="Gene3D" id="3.40.250.10">
    <property type="entry name" value="Rhodanese-like domain"/>
    <property type="match status" value="2"/>
</dbReference>
<dbReference type="InterPro" id="IPR036873">
    <property type="entry name" value="Rhodanese-like_dom_sf"/>
</dbReference>
<evidence type="ECO:0000256" key="2">
    <source>
        <dbReference type="ARBA" id="ARBA00022737"/>
    </source>
</evidence>
<dbReference type="Pfam" id="PF00581">
    <property type="entry name" value="Rhodanese"/>
    <property type="match status" value="2"/>
</dbReference>
<protein>
    <submittedName>
        <fullName evidence="4">Sulfurtransferase</fullName>
    </submittedName>
</protein>